<dbReference type="KEGG" id="sfu:Sfum_1851"/>
<evidence type="ECO:0000256" key="2">
    <source>
        <dbReference type="ARBA" id="ARBA00007812"/>
    </source>
</evidence>
<evidence type="ECO:0000259" key="6">
    <source>
        <dbReference type="Pfam" id="PF00205"/>
    </source>
</evidence>
<dbReference type="GO" id="GO:0003984">
    <property type="term" value="F:acetolactate synthase activity"/>
    <property type="evidence" value="ECO:0007669"/>
    <property type="project" value="TreeGrafter"/>
</dbReference>
<evidence type="ECO:0000259" key="7">
    <source>
        <dbReference type="Pfam" id="PF02775"/>
    </source>
</evidence>
<dbReference type="InterPro" id="IPR011766">
    <property type="entry name" value="TPP_enzyme_TPP-bd"/>
</dbReference>
<organism evidence="9 10">
    <name type="scientific">Syntrophobacter fumaroxidans (strain DSM 10017 / MPOB)</name>
    <dbReference type="NCBI Taxonomy" id="335543"/>
    <lineage>
        <taxon>Bacteria</taxon>
        <taxon>Pseudomonadati</taxon>
        <taxon>Thermodesulfobacteriota</taxon>
        <taxon>Syntrophobacteria</taxon>
        <taxon>Syntrophobacterales</taxon>
        <taxon>Syntrophobacteraceae</taxon>
        <taxon>Syntrophobacter</taxon>
    </lineage>
</organism>
<protein>
    <submittedName>
        <fullName evidence="9">Thiamine pyrophosphate enzyme domain protein TPP-binding</fullName>
    </submittedName>
</protein>
<dbReference type="GO" id="GO:0030976">
    <property type="term" value="F:thiamine pyrophosphate binding"/>
    <property type="evidence" value="ECO:0007669"/>
    <property type="project" value="InterPro"/>
</dbReference>
<evidence type="ECO:0000313" key="10">
    <source>
        <dbReference type="Proteomes" id="UP000001784"/>
    </source>
</evidence>
<dbReference type="Pfam" id="PF02775">
    <property type="entry name" value="TPP_enzyme_C"/>
    <property type="match status" value="1"/>
</dbReference>
<dbReference type="InterPro" id="IPR000399">
    <property type="entry name" value="TPP-bd_CS"/>
</dbReference>
<evidence type="ECO:0000256" key="5">
    <source>
        <dbReference type="SAM" id="Coils"/>
    </source>
</evidence>
<dbReference type="SUPFAM" id="SSF52518">
    <property type="entry name" value="Thiamin diphosphate-binding fold (THDP-binding)"/>
    <property type="match status" value="2"/>
</dbReference>
<dbReference type="Proteomes" id="UP000001784">
    <property type="component" value="Chromosome"/>
</dbReference>
<feature type="coiled-coil region" evidence="5">
    <location>
        <begin position="348"/>
        <end position="375"/>
    </location>
</feature>
<gene>
    <name evidence="9" type="ordered locus">Sfum_1851</name>
</gene>
<feature type="domain" description="Thiamine pyrophosphate enzyme TPP-binding" evidence="7">
    <location>
        <begin position="414"/>
        <end position="560"/>
    </location>
</feature>
<dbReference type="Pfam" id="PF02776">
    <property type="entry name" value="TPP_enzyme_N"/>
    <property type="match status" value="1"/>
</dbReference>
<dbReference type="GO" id="GO:0009099">
    <property type="term" value="P:L-valine biosynthetic process"/>
    <property type="evidence" value="ECO:0007669"/>
    <property type="project" value="TreeGrafter"/>
</dbReference>
<dbReference type="AlphaFoldDB" id="A0LJD4"/>
<evidence type="ECO:0000256" key="3">
    <source>
        <dbReference type="ARBA" id="ARBA00023052"/>
    </source>
</evidence>
<evidence type="ECO:0000259" key="8">
    <source>
        <dbReference type="Pfam" id="PF02776"/>
    </source>
</evidence>
<dbReference type="GO" id="GO:0000287">
    <property type="term" value="F:magnesium ion binding"/>
    <property type="evidence" value="ECO:0007669"/>
    <property type="project" value="InterPro"/>
</dbReference>
<proteinExistence type="inferred from homology"/>
<dbReference type="Gene3D" id="3.40.50.970">
    <property type="match status" value="2"/>
</dbReference>
<name>A0LJD4_SYNFM</name>
<dbReference type="GO" id="GO:0009097">
    <property type="term" value="P:isoleucine biosynthetic process"/>
    <property type="evidence" value="ECO:0007669"/>
    <property type="project" value="TreeGrafter"/>
</dbReference>
<dbReference type="GO" id="GO:0050660">
    <property type="term" value="F:flavin adenine dinucleotide binding"/>
    <property type="evidence" value="ECO:0007669"/>
    <property type="project" value="TreeGrafter"/>
</dbReference>
<comment type="cofactor">
    <cofactor evidence="1">
        <name>thiamine diphosphate</name>
        <dbReference type="ChEBI" id="CHEBI:58937"/>
    </cofactor>
</comment>
<keyword evidence="3 4" id="KW-0786">Thiamine pyrophosphate</keyword>
<dbReference type="InterPro" id="IPR012001">
    <property type="entry name" value="Thiamin_PyroP_enz_TPP-bd_dom"/>
</dbReference>
<dbReference type="SUPFAM" id="SSF52467">
    <property type="entry name" value="DHS-like NAD/FAD-binding domain"/>
    <property type="match status" value="1"/>
</dbReference>
<dbReference type="EMBL" id="CP000478">
    <property type="protein sequence ID" value="ABK17536.1"/>
    <property type="molecule type" value="Genomic_DNA"/>
</dbReference>
<keyword evidence="5" id="KW-0175">Coiled coil</keyword>
<dbReference type="Gene3D" id="3.40.50.1220">
    <property type="entry name" value="TPP-binding domain"/>
    <property type="match status" value="1"/>
</dbReference>
<feature type="domain" description="Thiamine pyrophosphate enzyme N-terminal TPP-binding" evidence="8">
    <location>
        <begin position="5"/>
        <end position="111"/>
    </location>
</feature>
<dbReference type="PANTHER" id="PTHR18968:SF13">
    <property type="entry name" value="ACETOLACTATE SYNTHASE CATALYTIC SUBUNIT, MITOCHONDRIAL"/>
    <property type="match status" value="1"/>
</dbReference>
<dbReference type="HOGENOM" id="CLU_013748_3_1_7"/>
<dbReference type="InterPro" id="IPR029061">
    <property type="entry name" value="THDP-binding"/>
</dbReference>
<evidence type="ECO:0000256" key="1">
    <source>
        <dbReference type="ARBA" id="ARBA00001964"/>
    </source>
</evidence>
<dbReference type="InterPro" id="IPR029035">
    <property type="entry name" value="DHS-like_NAD/FAD-binding_dom"/>
</dbReference>
<dbReference type="InParanoid" id="A0LJD4"/>
<dbReference type="eggNOG" id="COG0028">
    <property type="taxonomic scope" value="Bacteria"/>
</dbReference>
<feature type="domain" description="Thiamine pyrophosphate enzyme central" evidence="6">
    <location>
        <begin position="201"/>
        <end position="334"/>
    </location>
</feature>
<dbReference type="CDD" id="cd07035">
    <property type="entry name" value="TPP_PYR_POX_like"/>
    <property type="match status" value="1"/>
</dbReference>
<dbReference type="Pfam" id="PF00205">
    <property type="entry name" value="TPP_enzyme_M"/>
    <property type="match status" value="1"/>
</dbReference>
<dbReference type="RefSeq" id="WP_011698706.1">
    <property type="nucleotide sequence ID" value="NC_008554.1"/>
</dbReference>
<dbReference type="CDD" id="cd02002">
    <property type="entry name" value="TPP_BFDC"/>
    <property type="match status" value="1"/>
</dbReference>
<accession>A0LJD4</accession>
<sequence length="566" mass="61065">MDKNTGRFALLRQLLADGVTSLFGNPGSSEQNLLDALRDEEFQSIRYYLSLHEGTAVAMADAYARSLRTPAVVQLHSYAGLANGLGMMYYARRGYTPLVVVAGEAGLRYEALDGQMAADLVTIAKPFVKSDHNGPCAWRVADSGSLLRLLRRAFKAAATPPMGPVLLVLPMDVLDQPNTEPIVATRPVYSRIAPDAGVIGNAARLLSGATNPLILMGDGIAASNAQDELVAVAERLGAVVWGANCSEVNMPASHPLFAGYGGHMFGEVSRKYTALADAVLICGTTVMPEVFPSIEGIFAADARIVQFDLNTSEIAKNFPVTVGALADPKPALGMLATALDDVMGAAEKKEAGERIRRIEAQKRREREQLRASDAAVRDRTPLRASRFFEDLAGRVPDDALIFDEALTHSPELLRTLPQDKPGTYFQTRAGMLGTGLPGGLGLKVAHPDRVVVSVVGDGGSMQTIQALSTAARHNIGTKFVVCNNRSYRILKYNLRQYWKDHNQPTDQAFPDAFDLARPILRFDTLAQGQGVDAVRVEKPEEIAPALDRAFGDDRPFLIDVVLDSGL</sequence>
<evidence type="ECO:0000256" key="4">
    <source>
        <dbReference type="RuleBase" id="RU362132"/>
    </source>
</evidence>
<dbReference type="InterPro" id="IPR045229">
    <property type="entry name" value="TPP_enz"/>
</dbReference>
<reference evidence="9 10" key="1">
    <citation type="submission" date="2006-10" db="EMBL/GenBank/DDBJ databases">
        <title>Complete sequence of Syntrophobacter fumaroxidans MPOB.</title>
        <authorList>
            <consortium name="US DOE Joint Genome Institute"/>
            <person name="Copeland A."/>
            <person name="Lucas S."/>
            <person name="Lapidus A."/>
            <person name="Barry K."/>
            <person name="Detter J.C."/>
            <person name="Glavina del Rio T."/>
            <person name="Hammon N."/>
            <person name="Israni S."/>
            <person name="Pitluck S."/>
            <person name="Goltsman E.G."/>
            <person name="Martinez M."/>
            <person name="Schmutz J."/>
            <person name="Larimer F."/>
            <person name="Land M."/>
            <person name="Hauser L."/>
            <person name="Kyrpides N."/>
            <person name="Kim E."/>
            <person name="Boone D.R."/>
            <person name="Brockman F."/>
            <person name="Culley D."/>
            <person name="Ferry J."/>
            <person name="Gunsalus R."/>
            <person name="McInerney M.J."/>
            <person name="Morrison M."/>
            <person name="Plugge C."/>
            <person name="Rohlin L."/>
            <person name="Scholten J."/>
            <person name="Sieber J."/>
            <person name="Stams A.J.M."/>
            <person name="Worm P."/>
            <person name="Henstra A.M."/>
            <person name="Richardson P."/>
        </authorList>
    </citation>
    <scope>NUCLEOTIDE SEQUENCE [LARGE SCALE GENOMIC DNA]</scope>
    <source>
        <strain evidence="10">DSM 10017 / MPOB</strain>
    </source>
</reference>
<dbReference type="PROSITE" id="PS00187">
    <property type="entry name" value="TPP_ENZYMES"/>
    <property type="match status" value="1"/>
</dbReference>
<comment type="similarity">
    <text evidence="2 4">Belongs to the TPP enzyme family.</text>
</comment>
<dbReference type="PANTHER" id="PTHR18968">
    <property type="entry name" value="THIAMINE PYROPHOSPHATE ENZYMES"/>
    <property type="match status" value="1"/>
</dbReference>
<dbReference type="OrthoDB" id="9773408at2"/>
<keyword evidence="10" id="KW-1185">Reference proteome</keyword>
<dbReference type="STRING" id="335543.Sfum_1851"/>
<dbReference type="InterPro" id="IPR012000">
    <property type="entry name" value="Thiamin_PyroP_enz_cen_dom"/>
</dbReference>
<evidence type="ECO:0000313" key="9">
    <source>
        <dbReference type="EMBL" id="ABK17536.1"/>
    </source>
</evidence>
<dbReference type="GO" id="GO:0005948">
    <property type="term" value="C:acetolactate synthase complex"/>
    <property type="evidence" value="ECO:0007669"/>
    <property type="project" value="TreeGrafter"/>
</dbReference>